<gene>
    <name evidence="1" type="ORF">Y1Q_0011041</name>
</gene>
<keyword evidence="2" id="KW-1185">Reference proteome</keyword>
<dbReference type="EMBL" id="AKHW03001657">
    <property type="protein sequence ID" value="KYO41198.1"/>
    <property type="molecule type" value="Genomic_DNA"/>
</dbReference>
<evidence type="ECO:0000313" key="2">
    <source>
        <dbReference type="Proteomes" id="UP000050525"/>
    </source>
</evidence>
<accession>A0A151NWM7</accession>
<comment type="caution">
    <text evidence="1">The sequence shown here is derived from an EMBL/GenBank/DDBJ whole genome shotgun (WGS) entry which is preliminary data.</text>
</comment>
<proteinExistence type="predicted"/>
<protein>
    <submittedName>
        <fullName evidence="1">Uncharacterized protein</fullName>
    </submittedName>
</protein>
<sequence>MEEKSDPFESTKHFTSKMKEELILWPPSTEKVPKAELQEKYIHPLGIHNTEPTLQDGIAGVWGELMNEDIDYRNELSEETPRVATEFYYRK</sequence>
<dbReference type="Proteomes" id="UP000050525">
    <property type="component" value="Unassembled WGS sequence"/>
</dbReference>
<organism evidence="1 2">
    <name type="scientific">Alligator mississippiensis</name>
    <name type="common">American alligator</name>
    <dbReference type="NCBI Taxonomy" id="8496"/>
    <lineage>
        <taxon>Eukaryota</taxon>
        <taxon>Metazoa</taxon>
        <taxon>Chordata</taxon>
        <taxon>Craniata</taxon>
        <taxon>Vertebrata</taxon>
        <taxon>Euteleostomi</taxon>
        <taxon>Archelosauria</taxon>
        <taxon>Archosauria</taxon>
        <taxon>Crocodylia</taxon>
        <taxon>Alligatoridae</taxon>
        <taxon>Alligatorinae</taxon>
        <taxon>Alligator</taxon>
    </lineage>
</organism>
<evidence type="ECO:0000313" key="1">
    <source>
        <dbReference type="EMBL" id="KYO41198.1"/>
    </source>
</evidence>
<name>A0A151NWM7_ALLMI</name>
<reference evidence="1 2" key="1">
    <citation type="journal article" date="2012" name="Genome Biol.">
        <title>Sequencing three crocodilian genomes to illuminate the evolution of archosaurs and amniotes.</title>
        <authorList>
            <person name="St John J.A."/>
            <person name="Braun E.L."/>
            <person name="Isberg S.R."/>
            <person name="Miles L.G."/>
            <person name="Chong A.Y."/>
            <person name="Gongora J."/>
            <person name="Dalzell P."/>
            <person name="Moran C."/>
            <person name="Bed'hom B."/>
            <person name="Abzhanov A."/>
            <person name="Burgess S.C."/>
            <person name="Cooksey A.M."/>
            <person name="Castoe T.A."/>
            <person name="Crawford N.G."/>
            <person name="Densmore L.D."/>
            <person name="Drew J.C."/>
            <person name="Edwards S.V."/>
            <person name="Faircloth B.C."/>
            <person name="Fujita M.K."/>
            <person name="Greenwold M.J."/>
            <person name="Hoffmann F.G."/>
            <person name="Howard J.M."/>
            <person name="Iguchi T."/>
            <person name="Janes D.E."/>
            <person name="Khan S.Y."/>
            <person name="Kohno S."/>
            <person name="de Koning A.J."/>
            <person name="Lance S.L."/>
            <person name="McCarthy F.M."/>
            <person name="McCormack J.E."/>
            <person name="Merchant M.E."/>
            <person name="Peterson D.G."/>
            <person name="Pollock D.D."/>
            <person name="Pourmand N."/>
            <person name="Raney B.J."/>
            <person name="Roessler K.A."/>
            <person name="Sanford J.R."/>
            <person name="Sawyer R.H."/>
            <person name="Schmidt C.J."/>
            <person name="Triplett E.W."/>
            <person name="Tuberville T.D."/>
            <person name="Venegas-Anaya M."/>
            <person name="Howard J.T."/>
            <person name="Jarvis E.D."/>
            <person name="Guillette L.J.Jr."/>
            <person name="Glenn T.C."/>
            <person name="Green R.E."/>
            <person name="Ray D.A."/>
        </authorList>
    </citation>
    <scope>NUCLEOTIDE SEQUENCE [LARGE SCALE GENOMIC DNA]</scope>
    <source>
        <strain evidence="1">KSC_2009_1</strain>
    </source>
</reference>
<dbReference type="AlphaFoldDB" id="A0A151NWM7"/>